<dbReference type="InterPro" id="IPR032675">
    <property type="entry name" value="LRR_dom_sf"/>
</dbReference>
<evidence type="ECO:0000313" key="13">
    <source>
        <dbReference type="Proteomes" id="UP001187192"/>
    </source>
</evidence>
<proteinExistence type="predicted"/>
<dbReference type="InterPro" id="IPR055414">
    <property type="entry name" value="LRR_R13L4/SHOC2-like"/>
</dbReference>
<dbReference type="AlphaFoldDB" id="A0AA87YP48"/>
<feature type="domain" description="Leucine-rich repeat-containing N-terminal plant-type" evidence="10">
    <location>
        <begin position="20"/>
        <end position="38"/>
    </location>
</feature>
<dbReference type="PANTHER" id="PTHR48061:SF2">
    <property type="entry name" value="RECEPTOR LIKE PROTEIN 30-LIKE"/>
    <property type="match status" value="1"/>
</dbReference>
<dbReference type="GO" id="GO:0016020">
    <property type="term" value="C:membrane"/>
    <property type="evidence" value="ECO:0007669"/>
    <property type="project" value="UniProtKB-SubCell"/>
</dbReference>
<comment type="caution">
    <text evidence="12">The sequence shown here is derived from an EMBL/GenBank/DDBJ whole genome shotgun (WGS) entry which is preliminary data.</text>
</comment>
<dbReference type="InterPro" id="IPR046956">
    <property type="entry name" value="RLP23-like"/>
</dbReference>
<keyword evidence="4" id="KW-0732">Signal</keyword>
<accession>A0AA87YP48</accession>
<evidence type="ECO:0000313" key="12">
    <source>
        <dbReference type="EMBL" id="GMN19428.1"/>
    </source>
</evidence>
<keyword evidence="2" id="KW-0433">Leucine-rich repeat</keyword>
<evidence type="ECO:0000256" key="5">
    <source>
        <dbReference type="ARBA" id="ARBA00022737"/>
    </source>
</evidence>
<keyword evidence="6" id="KW-1133">Transmembrane helix</keyword>
<dbReference type="InterPro" id="IPR013210">
    <property type="entry name" value="LRR_N_plant-typ"/>
</dbReference>
<keyword evidence="13" id="KW-1185">Reference proteome</keyword>
<gene>
    <name evidence="12" type="ORF">TIFTF001_050923</name>
</gene>
<evidence type="ECO:0000256" key="2">
    <source>
        <dbReference type="ARBA" id="ARBA00022614"/>
    </source>
</evidence>
<evidence type="ECO:0000256" key="3">
    <source>
        <dbReference type="ARBA" id="ARBA00022692"/>
    </source>
</evidence>
<keyword evidence="8" id="KW-0675">Receptor</keyword>
<evidence type="ECO:0000256" key="9">
    <source>
        <dbReference type="ARBA" id="ARBA00023180"/>
    </source>
</evidence>
<evidence type="ECO:0000256" key="8">
    <source>
        <dbReference type="ARBA" id="ARBA00023170"/>
    </source>
</evidence>
<keyword evidence="3" id="KW-0812">Transmembrane</keyword>
<dbReference type="Pfam" id="PF08263">
    <property type="entry name" value="LRRNT_2"/>
    <property type="match status" value="1"/>
</dbReference>
<dbReference type="PANTHER" id="PTHR48061">
    <property type="entry name" value="LEUCINE-RICH REPEAT RECEPTOR PROTEIN KINASE EMS1-LIKE-RELATED"/>
    <property type="match status" value="1"/>
</dbReference>
<dbReference type="SUPFAM" id="SSF52058">
    <property type="entry name" value="L domain-like"/>
    <property type="match status" value="1"/>
</dbReference>
<evidence type="ECO:0000259" key="10">
    <source>
        <dbReference type="Pfam" id="PF08263"/>
    </source>
</evidence>
<protein>
    <recommendedName>
        <fullName evidence="14">Leucine-rich repeat-containing N-terminal plant-type domain-containing protein</fullName>
    </recommendedName>
</protein>
<evidence type="ECO:0000256" key="1">
    <source>
        <dbReference type="ARBA" id="ARBA00004479"/>
    </source>
</evidence>
<dbReference type="EMBL" id="BTGU01008857">
    <property type="protein sequence ID" value="GMN19428.1"/>
    <property type="molecule type" value="Genomic_DNA"/>
</dbReference>
<keyword evidence="9" id="KW-0325">Glycoprotein</keyword>
<dbReference type="Gene3D" id="3.80.10.10">
    <property type="entry name" value="Ribonuclease Inhibitor"/>
    <property type="match status" value="1"/>
</dbReference>
<dbReference type="Pfam" id="PF23598">
    <property type="entry name" value="LRR_14"/>
    <property type="match status" value="1"/>
</dbReference>
<reference evidence="12" key="1">
    <citation type="submission" date="2023-07" db="EMBL/GenBank/DDBJ databases">
        <title>draft genome sequence of fig (Ficus carica).</title>
        <authorList>
            <person name="Takahashi T."/>
            <person name="Nishimura K."/>
        </authorList>
    </citation>
    <scope>NUCLEOTIDE SEQUENCE</scope>
</reference>
<organism evidence="12 13">
    <name type="scientific">Ficus carica</name>
    <name type="common">Common fig</name>
    <dbReference type="NCBI Taxonomy" id="3494"/>
    <lineage>
        <taxon>Eukaryota</taxon>
        <taxon>Viridiplantae</taxon>
        <taxon>Streptophyta</taxon>
        <taxon>Embryophyta</taxon>
        <taxon>Tracheophyta</taxon>
        <taxon>Spermatophyta</taxon>
        <taxon>Magnoliopsida</taxon>
        <taxon>eudicotyledons</taxon>
        <taxon>Gunneridae</taxon>
        <taxon>Pentapetalae</taxon>
        <taxon>rosids</taxon>
        <taxon>fabids</taxon>
        <taxon>Rosales</taxon>
        <taxon>Moraceae</taxon>
        <taxon>Ficeae</taxon>
        <taxon>Ficus</taxon>
    </lineage>
</organism>
<name>A0AA87YP48_FICCA</name>
<evidence type="ECO:0000256" key="6">
    <source>
        <dbReference type="ARBA" id="ARBA00022989"/>
    </source>
</evidence>
<keyword evidence="5" id="KW-0677">Repeat</keyword>
<evidence type="ECO:0000259" key="11">
    <source>
        <dbReference type="Pfam" id="PF23598"/>
    </source>
</evidence>
<keyword evidence="7" id="KW-0472">Membrane</keyword>
<dbReference type="Proteomes" id="UP001187192">
    <property type="component" value="Unassembled WGS sequence"/>
</dbReference>
<sequence>MSWLSAIFIAPVEEQPTFLQLLNWNESSECCSWEGVACEEGRVTHLDLSDEGIYGRLDNSSTLFNLQHLKSLDLSYNYFYSTIPSRIGNLTNLSLLNLSFAGFRGEVPVSISRLRSLVTLDLSFSATWVAETNLVIPNLKMLVQNLSKLQELRLDGSKSQQGAGGVTHYHPHCLTFVS</sequence>
<comment type="subcellular location">
    <subcellularLocation>
        <location evidence="1">Membrane</location>
        <topology evidence="1">Single-pass type I membrane protein</topology>
    </subcellularLocation>
</comment>
<evidence type="ECO:0000256" key="7">
    <source>
        <dbReference type="ARBA" id="ARBA00023136"/>
    </source>
</evidence>
<evidence type="ECO:0000256" key="4">
    <source>
        <dbReference type="ARBA" id="ARBA00022729"/>
    </source>
</evidence>
<evidence type="ECO:0008006" key="14">
    <source>
        <dbReference type="Google" id="ProtNLM"/>
    </source>
</evidence>
<feature type="domain" description="Disease resistance R13L4/SHOC-2-like LRR" evidence="11">
    <location>
        <begin position="59"/>
        <end position="159"/>
    </location>
</feature>